<feature type="domain" description="F-box" evidence="1">
    <location>
        <begin position="180"/>
        <end position="215"/>
    </location>
</feature>
<evidence type="ECO:0000259" key="1">
    <source>
        <dbReference type="Pfam" id="PF12937"/>
    </source>
</evidence>
<dbReference type="SUPFAM" id="SSF81383">
    <property type="entry name" value="F-box domain"/>
    <property type="match status" value="1"/>
</dbReference>
<dbReference type="Pfam" id="PF12937">
    <property type="entry name" value="F-box-like"/>
    <property type="match status" value="1"/>
</dbReference>
<dbReference type="InterPro" id="IPR036047">
    <property type="entry name" value="F-box-like_dom_sf"/>
</dbReference>
<dbReference type="CDD" id="cd09917">
    <property type="entry name" value="F-box_SF"/>
    <property type="match status" value="1"/>
</dbReference>
<sequence>MSPSSSIVEAFVFSGFPFCFVGLKNTINKSKHEAVQHHLGNKTTKQGTFMTLAYKTQKISGINTPLITHTHQLQLHFLANKFPQIYNIIINPRQNSHINFTYLMRTLSSFRIEVMRQKRKQSIVNYGYEPSADEDDGSYEKSETERAVPVEIFRRRNREKRRLKKNGCNLQDPLVVCGGDIMLMILSFLDAHSVASSLVVSCRWRRVACSDTIWSEKIKELWADKAHLPRFAQVEGLSKLSAYTLSIQDGKRGVPEYWQNLDPYWRGTGPPMHRYFHEDGSQTADVDDKVWGGHECCYSIVTSFLADGRIREHYVRINSWPQLSISRRHDWGWEMSNGLYLYSSVPDAYKPGGTGPYLPVH</sequence>
<reference evidence="2 3" key="1">
    <citation type="journal article" date="2017" name="Nat. Commun.">
        <title>Genome assembly with in vitro proximity ligation data and whole-genome triplication in lettuce.</title>
        <authorList>
            <person name="Reyes-Chin-Wo S."/>
            <person name="Wang Z."/>
            <person name="Yang X."/>
            <person name="Kozik A."/>
            <person name="Arikit S."/>
            <person name="Song C."/>
            <person name="Xia L."/>
            <person name="Froenicke L."/>
            <person name="Lavelle D.O."/>
            <person name="Truco M.J."/>
            <person name="Xia R."/>
            <person name="Zhu S."/>
            <person name="Xu C."/>
            <person name="Xu H."/>
            <person name="Xu X."/>
            <person name="Cox K."/>
            <person name="Korf I."/>
            <person name="Meyers B.C."/>
            <person name="Michelmore R.W."/>
        </authorList>
    </citation>
    <scope>NUCLEOTIDE SEQUENCE [LARGE SCALE GENOMIC DNA]</scope>
    <source>
        <strain evidence="3">cv. Salinas</strain>
        <tissue evidence="2">Seedlings</tissue>
    </source>
</reference>
<dbReference type="PANTHER" id="PTHR48218:SF3">
    <property type="entry name" value="OS07G0170800 PROTEIN"/>
    <property type="match status" value="1"/>
</dbReference>
<evidence type="ECO:0000313" key="3">
    <source>
        <dbReference type="Proteomes" id="UP000235145"/>
    </source>
</evidence>
<accession>A0A9R1XRH1</accession>
<dbReference type="InterPro" id="IPR001810">
    <property type="entry name" value="F-box_dom"/>
</dbReference>
<organism evidence="2 3">
    <name type="scientific">Lactuca sativa</name>
    <name type="common">Garden lettuce</name>
    <dbReference type="NCBI Taxonomy" id="4236"/>
    <lineage>
        <taxon>Eukaryota</taxon>
        <taxon>Viridiplantae</taxon>
        <taxon>Streptophyta</taxon>
        <taxon>Embryophyta</taxon>
        <taxon>Tracheophyta</taxon>
        <taxon>Spermatophyta</taxon>
        <taxon>Magnoliopsida</taxon>
        <taxon>eudicotyledons</taxon>
        <taxon>Gunneridae</taxon>
        <taxon>Pentapetalae</taxon>
        <taxon>asterids</taxon>
        <taxon>campanulids</taxon>
        <taxon>Asterales</taxon>
        <taxon>Asteraceae</taxon>
        <taxon>Cichorioideae</taxon>
        <taxon>Cichorieae</taxon>
        <taxon>Lactucinae</taxon>
        <taxon>Lactuca</taxon>
    </lineage>
</organism>
<evidence type="ECO:0000313" key="2">
    <source>
        <dbReference type="EMBL" id="KAJ0224710.1"/>
    </source>
</evidence>
<protein>
    <recommendedName>
        <fullName evidence="1">F-box domain-containing protein</fullName>
    </recommendedName>
</protein>
<keyword evidence="3" id="KW-1185">Reference proteome</keyword>
<dbReference type="PANTHER" id="PTHR48218">
    <property type="entry name" value="F-BOX DOMAIN CONTAINING PROTEIN"/>
    <property type="match status" value="1"/>
</dbReference>
<name>A0A9R1XRH1_LACSA</name>
<dbReference type="EMBL" id="NBSK02000001">
    <property type="protein sequence ID" value="KAJ0224710.1"/>
    <property type="molecule type" value="Genomic_DNA"/>
</dbReference>
<dbReference type="AlphaFoldDB" id="A0A9R1XRH1"/>
<dbReference type="Proteomes" id="UP000235145">
    <property type="component" value="Unassembled WGS sequence"/>
</dbReference>
<proteinExistence type="predicted"/>
<dbReference type="Gene3D" id="1.20.1280.50">
    <property type="match status" value="1"/>
</dbReference>
<comment type="caution">
    <text evidence="2">The sequence shown here is derived from an EMBL/GenBank/DDBJ whole genome shotgun (WGS) entry which is preliminary data.</text>
</comment>
<gene>
    <name evidence="2" type="ORF">LSAT_V11C100029490</name>
</gene>